<keyword evidence="3" id="KW-1185">Reference proteome</keyword>
<protein>
    <submittedName>
        <fullName evidence="2">Uncharacterized protein</fullName>
    </submittedName>
</protein>
<keyword evidence="1" id="KW-0732">Signal</keyword>
<name>A0ABZ2Z4K9_9BACT</name>
<feature type="signal peptide" evidence="1">
    <location>
        <begin position="1"/>
        <end position="21"/>
    </location>
</feature>
<evidence type="ECO:0000313" key="2">
    <source>
        <dbReference type="EMBL" id="WZN45596.1"/>
    </source>
</evidence>
<evidence type="ECO:0000256" key="1">
    <source>
        <dbReference type="SAM" id="SignalP"/>
    </source>
</evidence>
<gene>
    <name evidence="2" type="ORF">WJU22_22100</name>
</gene>
<accession>A0ABZ2Z4K9</accession>
<proteinExistence type="predicted"/>
<evidence type="ECO:0000313" key="3">
    <source>
        <dbReference type="Proteomes" id="UP001449657"/>
    </source>
</evidence>
<reference evidence="2 3" key="1">
    <citation type="submission" date="2024-03" db="EMBL/GenBank/DDBJ databases">
        <title>Chitinophaga caseinilytica sp. nov., a casein hydrolysing bacterium isolated from forest soil.</title>
        <authorList>
            <person name="Lee D.S."/>
            <person name="Han D.M."/>
            <person name="Baek J.H."/>
            <person name="Choi D.G."/>
            <person name="Jeon J.H."/>
            <person name="Jeon C.O."/>
        </authorList>
    </citation>
    <scope>NUCLEOTIDE SEQUENCE [LARGE SCALE GENOMIC DNA]</scope>
    <source>
        <strain evidence="2 3">KACC 19118</strain>
    </source>
</reference>
<dbReference type="Proteomes" id="UP001449657">
    <property type="component" value="Chromosome"/>
</dbReference>
<dbReference type="EMBL" id="CP150096">
    <property type="protein sequence ID" value="WZN45596.1"/>
    <property type="molecule type" value="Genomic_DNA"/>
</dbReference>
<feature type="chain" id="PRO_5046763997" evidence="1">
    <location>
        <begin position="22"/>
        <end position="114"/>
    </location>
</feature>
<sequence length="114" mass="12550">MKHLLGVLICTTIWLSGSANHATPKSTAPVVTKKEALKTNSKENKNEFTVSTTKSEMKEGNFRIQRRFLFEDACGNMWIIYVSGPSTATYSQMYGVAQHDFVAGADSNGCFHGL</sequence>
<dbReference type="RefSeq" id="WP_341840348.1">
    <property type="nucleotide sequence ID" value="NZ_CP149792.1"/>
</dbReference>
<organism evidence="2 3">
    <name type="scientific">Chitinophaga caseinilytica</name>
    <dbReference type="NCBI Taxonomy" id="2267521"/>
    <lineage>
        <taxon>Bacteria</taxon>
        <taxon>Pseudomonadati</taxon>
        <taxon>Bacteroidota</taxon>
        <taxon>Chitinophagia</taxon>
        <taxon>Chitinophagales</taxon>
        <taxon>Chitinophagaceae</taxon>
        <taxon>Chitinophaga</taxon>
    </lineage>
</organism>